<sequence length="339" mass="38605">MAEVAEAISGKVEKPPHYQLSSSDRPGDHLVTPHPLKGTYYLTWRRAVTNALISKHKIVYMDGRLPKPPQGDPHKEDWITCNSIVISWIVNCLNEELYHSIVYHDTTSEKENEEERLYQFVMALNDSYGVISSNILCKDLLSSLSNAYSLLTSKEMTLGRPLIELVAFNVNNDGHRGKGQNKKSWCEHCKKPNHTKKNCFELVGYPANWQRKKKEKSVAHAAIAEIKENDMAQAQSHQQHVYPTSLSQEQFDQLLSLLVREKQATPTVNFIGNLARAKEKSVQWILDSGVLDHIVSDATLLVEDTKLEKSIKDITTKRVIGTGKLKEDLYYFESEMKLR</sequence>
<proteinExistence type="predicted"/>
<name>A0AAW2WV22_9LAMI</name>
<organism evidence="2">
    <name type="scientific">Sesamum latifolium</name>
    <dbReference type="NCBI Taxonomy" id="2727402"/>
    <lineage>
        <taxon>Eukaryota</taxon>
        <taxon>Viridiplantae</taxon>
        <taxon>Streptophyta</taxon>
        <taxon>Embryophyta</taxon>
        <taxon>Tracheophyta</taxon>
        <taxon>Spermatophyta</taxon>
        <taxon>Magnoliopsida</taxon>
        <taxon>eudicotyledons</taxon>
        <taxon>Gunneridae</taxon>
        <taxon>Pentapetalae</taxon>
        <taxon>asterids</taxon>
        <taxon>lamiids</taxon>
        <taxon>Lamiales</taxon>
        <taxon>Pedaliaceae</taxon>
        <taxon>Sesamum</taxon>
    </lineage>
</organism>
<accession>A0AAW2WV22</accession>
<reference evidence="2" key="1">
    <citation type="submission" date="2020-06" db="EMBL/GenBank/DDBJ databases">
        <authorList>
            <person name="Li T."/>
            <person name="Hu X."/>
            <person name="Zhang T."/>
            <person name="Song X."/>
            <person name="Zhang H."/>
            <person name="Dai N."/>
            <person name="Sheng W."/>
            <person name="Hou X."/>
            <person name="Wei L."/>
        </authorList>
    </citation>
    <scope>NUCLEOTIDE SEQUENCE</scope>
    <source>
        <strain evidence="2">KEN1</strain>
        <tissue evidence="2">Leaf</tissue>
    </source>
</reference>
<dbReference type="AlphaFoldDB" id="A0AAW2WV22"/>
<dbReference type="InterPro" id="IPR029472">
    <property type="entry name" value="Copia-like_N"/>
</dbReference>
<dbReference type="PANTHER" id="PTHR34222">
    <property type="entry name" value="GAG_PRE-INTEGRS DOMAIN-CONTAINING PROTEIN"/>
    <property type="match status" value="1"/>
</dbReference>
<evidence type="ECO:0000259" key="1">
    <source>
        <dbReference type="Pfam" id="PF14244"/>
    </source>
</evidence>
<comment type="caution">
    <text evidence="2">The sequence shown here is derived from an EMBL/GenBank/DDBJ whole genome shotgun (WGS) entry which is preliminary data.</text>
</comment>
<dbReference type="Pfam" id="PF14244">
    <property type="entry name" value="Retrotran_gag_3"/>
    <property type="match status" value="1"/>
</dbReference>
<dbReference type="EMBL" id="JACGWN010000006">
    <property type="protein sequence ID" value="KAL0445627.1"/>
    <property type="molecule type" value="Genomic_DNA"/>
</dbReference>
<dbReference type="PANTHER" id="PTHR34222:SF33">
    <property type="entry name" value="RETROTRANSPOSON GAG DOMAIN-CONTAINING PROTEIN"/>
    <property type="match status" value="1"/>
</dbReference>
<feature type="domain" description="Retrotransposon Copia-like N-terminal" evidence="1">
    <location>
        <begin position="22"/>
        <end position="69"/>
    </location>
</feature>
<protein>
    <recommendedName>
        <fullName evidence="1">Retrotransposon Copia-like N-terminal domain-containing protein</fullName>
    </recommendedName>
</protein>
<evidence type="ECO:0000313" key="2">
    <source>
        <dbReference type="EMBL" id="KAL0445627.1"/>
    </source>
</evidence>
<gene>
    <name evidence="2" type="ORF">Slati_1690600</name>
</gene>
<reference evidence="2" key="2">
    <citation type="journal article" date="2024" name="Plant">
        <title>Genomic evolution and insights into agronomic trait innovations of Sesamum species.</title>
        <authorList>
            <person name="Miao H."/>
            <person name="Wang L."/>
            <person name="Qu L."/>
            <person name="Liu H."/>
            <person name="Sun Y."/>
            <person name="Le M."/>
            <person name="Wang Q."/>
            <person name="Wei S."/>
            <person name="Zheng Y."/>
            <person name="Lin W."/>
            <person name="Duan Y."/>
            <person name="Cao H."/>
            <person name="Xiong S."/>
            <person name="Wang X."/>
            <person name="Wei L."/>
            <person name="Li C."/>
            <person name="Ma Q."/>
            <person name="Ju M."/>
            <person name="Zhao R."/>
            <person name="Li G."/>
            <person name="Mu C."/>
            <person name="Tian Q."/>
            <person name="Mei H."/>
            <person name="Zhang T."/>
            <person name="Gao T."/>
            <person name="Zhang H."/>
        </authorList>
    </citation>
    <scope>NUCLEOTIDE SEQUENCE</scope>
    <source>
        <strain evidence="2">KEN1</strain>
    </source>
</reference>